<evidence type="ECO:0000256" key="1">
    <source>
        <dbReference type="SAM" id="Phobius"/>
    </source>
</evidence>
<keyword evidence="1" id="KW-0812">Transmembrane</keyword>
<protein>
    <submittedName>
        <fullName evidence="2">Uncharacterized protein</fullName>
    </submittedName>
</protein>
<gene>
    <name evidence="2" type="ORF">Pla52n_23590</name>
</gene>
<reference evidence="2 3" key="1">
    <citation type="submission" date="2019-02" db="EMBL/GenBank/DDBJ databases">
        <title>Deep-cultivation of Planctomycetes and their phenomic and genomic characterization uncovers novel biology.</title>
        <authorList>
            <person name="Wiegand S."/>
            <person name="Jogler M."/>
            <person name="Boedeker C."/>
            <person name="Pinto D."/>
            <person name="Vollmers J."/>
            <person name="Rivas-Marin E."/>
            <person name="Kohn T."/>
            <person name="Peeters S.H."/>
            <person name="Heuer A."/>
            <person name="Rast P."/>
            <person name="Oberbeckmann S."/>
            <person name="Bunk B."/>
            <person name="Jeske O."/>
            <person name="Meyerdierks A."/>
            <person name="Storesund J.E."/>
            <person name="Kallscheuer N."/>
            <person name="Luecker S."/>
            <person name="Lage O.M."/>
            <person name="Pohl T."/>
            <person name="Merkel B.J."/>
            <person name="Hornburger P."/>
            <person name="Mueller R.-W."/>
            <person name="Bruemmer F."/>
            <person name="Labrenz M."/>
            <person name="Spormann A.M."/>
            <person name="Op Den Camp H."/>
            <person name="Overmann J."/>
            <person name="Amann R."/>
            <person name="Jetten M.S.M."/>
            <person name="Mascher T."/>
            <person name="Medema M.H."/>
            <person name="Devos D.P."/>
            <person name="Kaster A.-K."/>
            <person name="Ovreas L."/>
            <person name="Rohde M."/>
            <person name="Galperin M.Y."/>
            <person name="Jogler C."/>
        </authorList>
    </citation>
    <scope>NUCLEOTIDE SEQUENCE [LARGE SCALE GENOMIC DNA]</scope>
    <source>
        <strain evidence="2 3">Pla52n</strain>
    </source>
</reference>
<keyword evidence="1" id="KW-1133">Transmembrane helix</keyword>
<dbReference type="SUPFAM" id="SSF53098">
    <property type="entry name" value="Ribonuclease H-like"/>
    <property type="match status" value="1"/>
</dbReference>
<organism evidence="2 3">
    <name type="scientific">Stieleria varia</name>
    <dbReference type="NCBI Taxonomy" id="2528005"/>
    <lineage>
        <taxon>Bacteria</taxon>
        <taxon>Pseudomonadati</taxon>
        <taxon>Planctomycetota</taxon>
        <taxon>Planctomycetia</taxon>
        <taxon>Pirellulales</taxon>
        <taxon>Pirellulaceae</taxon>
        <taxon>Stieleria</taxon>
    </lineage>
</organism>
<dbReference type="EMBL" id="SJPN01000003">
    <property type="protein sequence ID" value="TWU04319.1"/>
    <property type="molecule type" value="Genomic_DNA"/>
</dbReference>
<name>A0A5C6AYT3_9BACT</name>
<comment type="caution">
    <text evidence="2">The sequence shown here is derived from an EMBL/GenBank/DDBJ whole genome shotgun (WGS) entry which is preliminary data.</text>
</comment>
<feature type="transmembrane region" description="Helical" evidence="1">
    <location>
        <begin position="21"/>
        <end position="39"/>
    </location>
</feature>
<dbReference type="InterPro" id="IPR012337">
    <property type="entry name" value="RNaseH-like_sf"/>
</dbReference>
<proteinExistence type="predicted"/>
<dbReference type="Proteomes" id="UP000320176">
    <property type="component" value="Unassembled WGS sequence"/>
</dbReference>
<sequence length="74" mass="8401">MIKQLLGCHHLLSTKPAGVEIQMYLAIIACLLILIYTGGQPNKRTYEMICFYLLGWASLQELEAHIEKLKPKSI</sequence>
<keyword evidence="3" id="KW-1185">Reference proteome</keyword>
<keyword evidence="1" id="KW-0472">Membrane</keyword>
<evidence type="ECO:0000313" key="3">
    <source>
        <dbReference type="Proteomes" id="UP000320176"/>
    </source>
</evidence>
<evidence type="ECO:0000313" key="2">
    <source>
        <dbReference type="EMBL" id="TWU04319.1"/>
    </source>
</evidence>
<dbReference type="AlphaFoldDB" id="A0A5C6AYT3"/>
<accession>A0A5C6AYT3</accession>